<dbReference type="Pfam" id="PF00582">
    <property type="entry name" value="Usp"/>
    <property type="match status" value="1"/>
</dbReference>
<name>A0A3S4FVB5_SERRU</name>
<comment type="similarity">
    <text evidence="2 6">Belongs to the universal stress protein A family.</text>
</comment>
<organism evidence="8 10">
    <name type="scientific">Serratia rubidaea</name>
    <name type="common">Serratia marinorubra</name>
    <dbReference type="NCBI Taxonomy" id="61652"/>
    <lineage>
        <taxon>Bacteria</taxon>
        <taxon>Pseudomonadati</taxon>
        <taxon>Pseudomonadota</taxon>
        <taxon>Gammaproteobacteria</taxon>
        <taxon>Enterobacterales</taxon>
        <taxon>Yersiniaceae</taxon>
        <taxon>Serratia</taxon>
    </lineage>
</organism>
<proteinExistence type="inferred from homology"/>
<evidence type="ECO:0000256" key="4">
    <source>
        <dbReference type="ARBA" id="ARBA00022490"/>
    </source>
</evidence>
<dbReference type="SUPFAM" id="SSF52402">
    <property type="entry name" value="Adenine nucleotide alpha hydrolases-like"/>
    <property type="match status" value="1"/>
</dbReference>
<dbReference type="AlphaFoldDB" id="A0A3S4FVB5"/>
<evidence type="ECO:0000256" key="2">
    <source>
        <dbReference type="ARBA" id="ARBA00008791"/>
    </source>
</evidence>
<dbReference type="InterPro" id="IPR006015">
    <property type="entry name" value="Universal_stress_UspA"/>
</dbReference>
<dbReference type="Proteomes" id="UP000271603">
    <property type="component" value="Chromosome"/>
</dbReference>
<evidence type="ECO:0000313" key="8">
    <source>
        <dbReference type="EMBL" id="VEA73199.1"/>
    </source>
</evidence>
<gene>
    <name evidence="8" type="primary">uspA_4</name>
    <name evidence="9" type="synonym">uspA_1</name>
    <name evidence="9" type="ORF">NCTC12971_02305</name>
    <name evidence="8" type="ORF">NCTC9419_04827</name>
</gene>
<evidence type="ECO:0000313" key="11">
    <source>
        <dbReference type="Proteomes" id="UP000307968"/>
    </source>
</evidence>
<dbReference type="Proteomes" id="UP000307968">
    <property type="component" value="Chromosome"/>
</dbReference>
<dbReference type="STRING" id="61652.AXX16_3244"/>
<dbReference type="Gene3D" id="3.40.50.620">
    <property type="entry name" value="HUPs"/>
    <property type="match status" value="1"/>
</dbReference>
<feature type="domain" description="UspA" evidence="7">
    <location>
        <begin position="3"/>
        <end position="138"/>
    </location>
</feature>
<dbReference type="RefSeq" id="WP_054306381.1">
    <property type="nucleotide sequence ID" value="NZ_CAMIPJ010000001.1"/>
</dbReference>
<dbReference type="PIRSF" id="PIRSF006276">
    <property type="entry name" value="UspA"/>
    <property type="match status" value="1"/>
</dbReference>
<evidence type="ECO:0000259" key="7">
    <source>
        <dbReference type="Pfam" id="PF00582"/>
    </source>
</evidence>
<sequence length="141" mass="15587">MAYQHIVVATDLGENAAQLLQKGAELASALQAKLSLIYIDIHHTGYYAELGIGAYNYTDKKFSERAASILASFKNQSPHPIAEVVIGRGELSEELNNAAQEKGFDLIIFGHHHDLWSRLFSATRQAINNLQIDVLVIPIED</sequence>
<dbReference type="InterPro" id="IPR006016">
    <property type="entry name" value="UspA"/>
</dbReference>
<evidence type="ECO:0000256" key="3">
    <source>
        <dbReference type="ARBA" id="ARBA00011738"/>
    </source>
</evidence>
<dbReference type="GeneID" id="61765401"/>
<evidence type="ECO:0000256" key="6">
    <source>
        <dbReference type="PIRNR" id="PIRNR006276"/>
    </source>
</evidence>
<dbReference type="InterPro" id="IPR014729">
    <property type="entry name" value="Rossmann-like_a/b/a_fold"/>
</dbReference>
<dbReference type="PANTHER" id="PTHR46268:SF23">
    <property type="entry name" value="UNIVERSAL STRESS PROTEIN A-RELATED"/>
    <property type="match status" value="1"/>
</dbReference>
<comment type="subcellular location">
    <subcellularLocation>
        <location evidence="1 6">Cytoplasm</location>
    </subcellularLocation>
</comment>
<dbReference type="EMBL" id="LR590463">
    <property type="protein sequence ID" value="VTP61785.1"/>
    <property type="molecule type" value="Genomic_DNA"/>
</dbReference>
<accession>A0A3S4FVB5</accession>
<comment type="subunit">
    <text evidence="3">Homodimer.</text>
</comment>
<dbReference type="EMBL" id="LR134155">
    <property type="protein sequence ID" value="VEA73199.1"/>
    <property type="molecule type" value="Genomic_DNA"/>
</dbReference>
<comment type="function">
    <text evidence="5">Required for resistance to DNA-damaging agents.</text>
</comment>
<evidence type="ECO:0000256" key="5">
    <source>
        <dbReference type="ARBA" id="ARBA00037131"/>
    </source>
</evidence>
<evidence type="ECO:0000313" key="10">
    <source>
        <dbReference type="Proteomes" id="UP000271603"/>
    </source>
</evidence>
<dbReference type="GO" id="GO:0005737">
    <property type="term" value="C:cytoplasm"/>
    <property type="evidence" value="ECO:0007669"/>
    <property type="project" value="UniProtKB-SubCell"/>
</dbReference>
<dbReference type="PANTHER" id="PTHR46268">
    <property type="entry name" value="STRESS RESPONSE PROTEIN NHAX"/>
    <property type="match status" value="1"/>
</dbReference>
<protein>
    <recommendedName>
        <fullName evidence="6">Universal stress protein</fullName>
    </recommendedName>
</protein>
<evidence type="ECO:0000256" key="1">
    <source>
        <dbReference type="ARBA" id="ARBA00004496"/>
    </source>
</evidence>
<reference evidence="8 10" key="1">
    <citation type="submission" date="2018-12" db="EMBL/GenBank/DDBJ databases">
        <authorList>
            <consortium name="Pathogen Informatics"/>
        </authorList>
    </citation>
    <scope>NUCLEOTIDE SEQUENCE [LARGE SCALE GENOMIC DNA]</scope>
    <source>
        <strain evidence="9 11">NCTC12971</strain>
        <strain evidence="8 10">NCTC9419</strain>
    </source>
</reference>
<keyword evidence="4 6" id="KW-0963">Cytoplasm</keyword>
<evidence type="ECO:0000313" key="9">
    <source>
        <dbReference type="EMBL" id="VTP61785.1"/>
    </source>
</evidence>